<feature type="compositionally biased region" description="Polar residues" evidence="1">
    <location>
        <begin position="1091"/>
        <end position="1105"/>
    </location>
</feature>
<comment type="caution">
    <text evidence="2">The sequence shown here is derived from an EMBL/GenBank/DDBJ whole genome shotgun (WGS) entry which is preliminary data.</text>
</comment>
<feature type="region of interest" description="Disordered" evidence="1">
    <location>
        <begin position="132"/>
        <end position="173"/>
    </location>
</feature>
<feature type="compositionally biased region" description="Pro residues" evidence="1">
    <location>
        <begin position="136"/>
        <end position="146"/>
    </location>
</feature>
<feature type="region of interest" description="Disordered" evidence="1">
    <location>
        <begin position="1163"/>
        <end position="1187"/>
    </location>
</feature>
<feature type="compositionally biased region" description="Basic and acidic residues" evidence="1">
    <location>
        <begin position="1387"/>
        <end position="1402"/>
    </location>
</feature>
<feature type="region of interest" description="Disordered" evidence="1">
    <location>
        <begin position="66"/>
        <end position="105"/>
    </location>
</feature>
<feature type="region of interest" description="Disordered" evidence="1">
    <location>
        <begin position="1081"/>
        <end position="1133"/>
    </location>
</feature>
<proteinExistence type="predicted"/>
<feature type="compositionally biased region" description="Basic and acidic residues" evidence="1">
    <location>
        <begin position="930"/>
        <end position="941"/>
    </location>
</feature>
<evidence type="ECO:0000256" key="1">
    <source>
        <dbReference type="SAM" id="MobiDB-lite"/>
    </source>
</evidence>
<protein>
    <submittedName>
        <fullName evidence="2">Uncharacterized protein</fullName>
    </submittedName>
</protein>
<evidence type="ECO:0000313" key="2">
    <source>
        <dbReference type="EMBL" id="GKU89264.1"/>
    </source>
</evidence>
<name>A0AAV5HUQ5_9ROSI</name>
<dbReference type="PANTHER" id="PTHR34536">
    <property type="entry name" value="DENTIN SIALOPHOSPHOPROTEIN-LIKE PROTEIN"/>
    <property type="match status" value="1"/>
</dbReference>
<feature type="compositionally biased region" description="Basic and acidic residues" evidence="1">
    <location>
        <begin position="1106"/>
        <end position="1122"/>
    </location>
</feature>
<sequence>MEVNSGLCACTRSFSSPLVASKKEEAVVSCKTCQDRSSVDGIGSVTASMTSTVGLELDLTWKTVSKGNRSGTRRTRKSVAKNLTGAGQVSDGNSRPAEDVTVSESEKHGVAVLGQHFNEKIEHVPIKKRRFVFHTPSPPPSPPQTPSPHVEVSDQHKDIQSASGQSSFSNSIQKQETMELDVLTRSSISVIDGKFTEVSNEKVGCVEDFSGIEMLAAAACNDCVDDFAGNEKDPAVEESKQERNDSSLAPLIPLEETIASQQTDLCLPKDSGNEIKMDNSSFLPPKDSVHEVKIEDSSLLAPKNSGNEVQMKDPSHVFPKYSGIQVKMEESSLLDNAGGVFLESLSNKKTGEVPISLPDDRSLWDLNLSMDAWQRPCDNEYNDSKSNSVVNIHVDKDAMFQSTGLQDIKNDHVDATSSFDVGRDKCLPSNLGALPVQTNCLNEKENELEGCSSLGGNNNEHASSTVGNLVDSVKWVADDVSVSTQLVGLDQCCTSGTEVNNTSTVKLKEITGTSPSQGNSELGTTNHASGSEVDKIACVKSIKVEESDVASPYLPFLEIAFKDVEPRTVCQDRKTCEEFGFLDNKISGNYVERCQPLQDAIPKAKLVSRVEEIGLCYSPSKYGIMLASGLSVADDDAKGQTGGASSSFAPEIDTSALLEPEEPLMKLSVSLPATSAPYGFTVAYKDCGKEGNGPPSSSDKLNVNDPCNQSHESAATTTVCGFTVAHEARENDKNGPRSYSDRVNVNDPCDQYHESATSHDKAFNGGKESSFDLQTGYDFEDGELRESDVPCWDEIEQVDYDTEGEEERLCGLEAENNEEKLKVERGSSPGSDDIIEKTKNSDMQESLRENAVSLKMTTAAVMEASESNKNTIDFVDGSTVKDSHSALDGLMTSKRELLSGIEASPSSDALQMIRVDNCDDLNPQSETDGGPEKFAGRDRSTPHMRGQNPKGSPFISHSAGQNSTIFHGSHPSLRSRPKSAVESCGYVISADQTLPESVDVARPENHIGRHFMSSHSNGMYRPFMRRRSLIERDDSYGVSMQMTSVRDTSPDRSRFRRYTQGVSRDIRVEYLRRIPGDSTDYFSHFPPSDAVQRSRSGNFDDSYNPSEREDGSDKFIGKDRPASHLRGRSQGGSHFFNPSVRIRHEYIRHVANDGSEYFSRLPSSDALQRNRPDNFDDSYPQAEREGGSDKFIARERPVTRMHGRSPGGGHFFNPSAGYWDSKRQHSPSRQGAYHSACPRPKSAIEGRGFVVSTDQSLPEAAAVSARPDNRINRHFISSPSNGGYRPLVRRRSPVERDASYGMHMRMATVREGSPDRSRFRRYPQGVGRCLRDDYLGHEPDEATEYVSRLPHQLGRRERSISPEGHYAEPYKKTQSRSRSRSPMRFLVQRDRNEGSRRRSRLPDFRSDARIDRVRLFQKRFPTEYGESFISPPRGRISPQRNSRVFEDRNSGLDQFRGHKSPVRVFRESKF</sequence>
<feature type="region of interest" description="Disordered" evidence="1">
    <location>
        <begin position="1220"/>
        <end position="1239"/>
    </location>
</feature>
<dbReference type="PANTHER" id="PTHR34536:SF6">
    <property type="entry name" value="DENTIN SIALOPHOSPHOPROTEIN-LIKE PROTEIN"/>
    <property type="match status" value="1"/>
</dbReference>
<feature type="region of interest" description="Disordered" evidence="1">
    <location>
        <begin position="509"/>
        <end position="528"/>
    </location>
</feature>
<dbReference type="Proteomes" id="UP001054252">
    <property type="component" value="Unassembled WGS sequence"/>
</dbReference>
<gene>
    <name evidence="2" type="ORF">SLEP1_g3428</name>
</gene>
<feature type="region of interest" description="Disordered" evidence="1">
    <location>
        <begin position="1345"/>
        <end position="1402"/>
    </location>
</feature>
<keyword evidence="3" id="KW-1185">Reference proteome</keyword>
<feature type="compositionally biased region" description="Low complexity" evidence="1">
    <location>
        <begin position="160"/>
        <end position="173"/>
    </location>
</feature>
<reference evidence="2 3" key="1">
    <citation type="journal article" date="2021" name="Commun. Biol.">
        <title>The genome of Shorea leprosula (Dipterocarpaceae) highlights the ecological relevance of drought in aseasonal tropical rainforests.</title>
        <authorList>
            <person name="Ng K.K.S."/>
            <person name="Kobayashi M.J."/>
            <person name="Fawcett J.A."/>
            <person name="Hatakeyama M."/>
            <person name="Paape T."/>
            <person name="Ng C.H."/>
            <person name="Ang C.C."/>
            <person name="Tnah L.H."/>
            <person name="Lee C.T."/>
            <person name="Nishiyama T."/>
            <person name="Sese J."/>
            <person name="O'Brien M.J."/>
            <person name="Copetti D."/>
            <person name="Mohd Noor M.I."/>
            <person name="Ong R.C."/>
            <person name="Putra M."/>
            <person name="Sireger I.Z."/>
            <person name="Indrioko S."/>
            <person name="Kosugi Y."/>
            <person name="Izuno A."/>
            <person name="Isagi Y."/>
            <person name="Lee S.L."/>
            <person name="Shimizu K.K."/>
        </authorList>
    </citation>
    <scope>NUCLEOTIDE SEQUENCE [LARGE SCALE GENOMIC DNA]</scope>
    <source>
        <strain evidence="2">214</strain>
    </source>
</reference>
<evidence type="ECO:0000313" key="3">
    <source>
        <dbReference type="Proteomes" id="UP001054252"/>
    </source>
</evidence>
<dbReference type="EMBL" id="BPVZ01000003">
    <property type="protein sequence ID" value="GKU89264.1"/>
    <property type="molecule type" value="Genomic_DNA"/>
</dbReference>
<feature type="compositionally biased region" description="Basic and acidic residues" evidence="1">
    <location>
        <begin position="1354"/>
        <end position="1371"/>
    </location>
</feature>
<feature type="region of interest" description="Disordered" evidence="1">
    <location>
        <begin position="919"/>
        <end position="977"/>
    </location>
</feature>
<accession>A0AAV5HUQ5</accession>
<organism evidence="2 3">
    <name type="scientific">Rubroshorea leprosula</name>
    <dbReference type="NCBI Taxonomy" id="152421"/>
    <lineage>
        <taxon>Eukaryota</taxon>
        <taxon>Viridiplantae</taxon>
        <taxon>Streptophyta</taxon>
        <taxon>Embryophyta</taxon>
        <taxon>Tracheophyta</taxon>
        <taxon>Spermatophyta</taxon>
        <taxon>Magnoliopsida</taxon>
        <taxon>eudicotyledons</taxon>
        <taxon>Gunneridae</taxon>
        <taxon>Pentapetalae</taxon>
        <taxon>rosids</taxon>
        <taxon>malvids</taxon>
        <taxon>Malvales</taxon>
        <taxon>Dipterocarpaceae</taxon>
        <taxon>Rubroshorea</taxon>
    </lineage>
</organism>